<dbReference type="GO" id="GO:0016705">
    <property type="term" value="F:oxidoreductase activity, acting on paired donors, with incorporation or reduction of molecular oxygen"/>
    <property type="evidence" value="ECO:0007669"/>
    <property type="project" value="InterPro"/>
</dbReference>
<dbReference type="InterPro" id="IPR017972">
    <property type="entry name" value="Cyt_P450_CS"/>
</dbReference>
<dbReference type="InterPro" id="IPR036396">
    <property type="entry name" value="Cyt_P450_sf"/>
</dbReference>
<evidence type="ECO:0000256" key="1">
    <source>
        <dbReference type="ARBA" id="ARBA00001971"/>
    </source>
</evidence>
<feature type="binding site" description="axial binding residue" evidence="5">
    <location>
        <position position="490"/>
    </location>
    <ligand>
        <name>heme</name>
        <dbReference type="ChEBI" id="CHEBI:30413"/>
    </ligand>
    <ligandPart>
        <name>Fe</name>
        <dbReference type="ChEBI" id="CHEBI:18248"/>
    </ligandPart>
</feature>
<dbReference type="PRINTS" id="PR00463">
    <property type="entry name" value="EP450I"/>
</dbReference>
<dbReference type="Pfam" id="PF00067">
    <property type="entry name" value="p450"/>
    <property type="match status" value="1"/>
</dbReference>
<dbReference type="InterPro" id="IPR002401">
    <property type="entry name" value="Cyt_P450_E_grp-I"/>
</dbReference>
<keyword evidence="4 5" id="KW-0408">Iron</keyword>
<comment type="cofactor">
    <cofactor evidence="1 5">
        <name>heme</name>
        <dbReference type="ChEBI" id="CHEBI:30413"/>
    </cofactor>
</comment>
<dbReference type="Proteomes" id="UP000077069">
    <property type="component" value="Unassembled WGS sequence"/>
</dbReference>
<dbReference type="InterPro" id="IPR050121">
    <property type="entry name" value="Cytochrome_P450_monoxygenase"/>
</dbReference>
<dbReference type="EMBL" id="KV441554">
    <property type="protein sequence ID" value="OAG03892.1"/>
    <property type="molecule type" value="Genomic_DNA"/>
</dbReference>
<dbReference type="InterPro" id="IPR001128">
    <property type="entry name" value="Cyt_P450"/>
</dbReference>
<evidence type="ECO:0000256" key="2">
    <source>
        <dbReference type="ARBA" id="ARBA00010617"/>
    </source>
</evidence>
<gene>
    <name evidence="7" type="ORF">CC84DRAFT_1249311</name>
</gene>
<reference evidence="7 8" key="1">
    <citation type="submission" date="2016-05" db="EMBL/GenBank/DDBJ databases">
        <title>Comparative analysis of secretome profiles of manganese(II)-oxidizing ascomycete fungi.</title>
        <authorList>
            <consortium name="DOE Joint Genome Institute"/>
            <person name="Zeiner C.A."/>
            <person name="Purvine S.O."/>
            <person name="Zink E.M."/>
            <person name="Wu S."/>
            <person name="Pasa-Tolic L."/>
            <person name="Chaput D.L."/>
            <person name="Haridas S."/>
            <person name="Grigoriev I.V."/>
            <person name="Santelli C.M."/>
            <person name="Hansel C.M."/>
        </authorList>
    </citation>
    <scope>NUCLEOTIDE SEQUENCE [LARGE SCALE GENOMIC DNA]</scope>
    <source>
        <strain evidence="7 8">AP3s5-JAC2a</strain>
    </source>
</reference>
<evidence type="ECO:0000313" key="8">
    <source>
        <dbReference type="Proteomes" id="UP000077069"/>
    </source>
</evidence>
<dbReference type="PANTHER" id="PTHR24305:SF166">
    <property type="entry name" value="CYTOCHROME P450 12A4, MITOCHONDRIAL-RELATED"/>
    <property type="match status" value="1"/>
</dbReference>
<dbReference type="STRING" id="1460663.A0A177CAM0"/>
<dbReference type="CDD" id="cd11070">
    <property type="entry name" value="CYP56-like"/>
    <property type="match status" value="1"/>
</dbReference>
<dbReference type="InParanoid" id="A0A177CAM0"/>
<accession>A0A177CAM0</accession>
<dbReference type="GO" id="GO:0005506">
    <property type="term" value="F:iron ion binding"/>
    <property type="evidence" value="ECO:0007669"/>
    <property type="project" value="InterPro"/>
</dbReference>
<protein>
    <submittedName>
        <fullName evidence="7">Cytochrome P450</fullName>
    </submittedName>
</protein>
<dbReference type="GeneID" id="28767766"/>
<evidence type="ECO:0000313" key="7">
    <source>
        <dbReference type="EMBL" id="OAG03892.1"/>
    </source>
</evidence>
<keyword evidence="5 6" id="KW-0349">Heme</keyword>
<keyword evidence="6" id="KW-0560">Oxidoreductase</keyword>
<keyword evidence="6" id="KW-0503">Monooxygenase</keyword>
<dbReference type="OrthoDB" id="1470350at2759"/>
<dbReference type="AlphaFoldDB" id="A0A177CAM0"/>
<keyword evidence="8" id="KW-1185">Reference proteome</keyword>
<dbReference type="PANTHER" id="PTHR24305">
    <property type="entry name" value="CYTOCHROME P450"/>
    <property type="match status" value="1"/>
</dbReference>
<dbReference type="PROSITE" id="PS00086">
    <property type="entry name" value="CYTOCHROME_P450"/>
    <property type="match status" value="1"/>
</dbReference>
<dbReference type="Gene3D" id="1.10.630.10">
    <property type="entry name" value="Cytochrome P450"/>
    <property type="match status" value="1"/>
</dbReference>
<evidence type="ECO:0000256" key="6">
    <source>
        <dbReference type="RuleBase" id="RU000461"/>
    </source>
</evidence>
<dbReference type="GO" id="GO:0020037">
    <property type="term" value="F:heme binding"/>
    <property type="evidence" value="ECO:0007669"/>
    <property type="project" value="InterPro"/>
</dbReference>
<organism evidence="7 8">
    <name type="scientific">Paraphaeosphaeria sporulosa</name>
    <dbReference type="NCBI Taxonomy" id="1460663"/>
    <lineage>
        <taxon>Eukaryota</taxon>
        <taxon>Fungi</taxon>
        <taxon>Dikarya</taxon>
        <taxon>Ascomycota</taxon>
        <taxon>Pezizomycotina</taxon>
        <taxon>Dothideomycetes</taxon>
        <taxon>Pleosporomycetidae</taxon>
        <taxon>Pleosporales</taxon>
        <taxon>Massarineae</taxon>
        <taxon>Didymosphaeriaceae</taxon>
        <taxon>Paraphaeosphaeria</taxon>
    </lineage>
</organism>
<dbReference type="PRINTS" id="PR00385">
    <property type="entry name" value="P450"/>
</dbReference>
<evidence type="ECO:0000256" key="3">
    <source>
        <dbReference type="ARBA" id="ARBA00022723"/>
    </source>
</evidence>
<proteinExistence type="inferred from homology"/>
<comment type="similarity">
    <text evidence="2 6">Belongs to the cytochrome P450 family.</text>
</comment>
<dbReference type="SUPFAM" id="SSF48264">
    <property type="entry name" value="Cytochrome P450"/>
    <property type="match status" value="1"/>
</dbReference>
<dbReference type="GO" id="GO:0004497">
    <property type="term" value="F:monooxygenase activity"/>
    <property type="evidence" value="ECO:0007669"/>
    <property type="project" value="UniProtKB-KW"/>
</dbReference>
<keyword evidence="3 5" id="KW-0479">Metal-binding</keyword>
<sequence>MLFFLELCYTLAAIAALVFANRLYALYRNYLSARSLNIPIIIRLESWQDPAWMLLGPKIRSLLSVIGLWDRNAIDYTTIGWSQLDRFASHAKHGPAFALVTPFKTNIMVSDVDAARELFKNWRVWIKNQDLYSMFNTYGKNVNSVNGDDWQRHRKITSPAFKEANSRLVWKATLKQVDSMVLKWLVEDEITLRRLRGDTEKVAMHVLMSAAFGKEYDFHTGVKVVEPGHSISFGEAMHTCIGSLSIMLTPITFAAAKLPSILIPAGLRRLQIAVQEVRTFLRDAVNAERDALRNGMAPKDNLISTLVRANEEEKKAEQGKRLALTDDELYGNLFIFNMAGHETTSASLSYAIPLLAIYPDIQKWVRAEVDAVLTESSTNYYSEIFPRLVRTLALMYETQRFFSAIPMQPKYTSNRSQVLKINGTDMVIPPHTFVSINYNAVHFDPAIWGSDVDEFRPSRWIKNAGEPGNELFATPDGAEFVGWSSGPRQCPGKRFSQVEFMAAIARLLRECDLRPARVKGESMMHATERLRFKTFDVEHFISLQYKDPDSAGIVCTKRTNL</sequence>
<name>A0A177CAM0_9PLEO</name>
<dbReference type="RefSeq" id="XP_018034257.1">
    <property type="nucleotide sequence ID" value="XM_018184280.1"/>
</dbReference>
<evidence type="ECO:0000256" key="5">
    <source>
        <dbReference type="PIRSR" id="PIRSR602401-1"/>
    </source>
</evidence>
<evidence type="ECO:0000256" key="4">
    <source>
        <dbReference type="ARBA" id="ARBA00023004"/>
    </source>
</evidence>